<reference evidence="2 3" key="1">
    <citation type="journal article" date="2004" name="Science">
        <title>The Ashbya gossypii genome as a tool for mapping the ancient Saccharomyces cerevisiae genome.</title>
        <authorList>
            <person name="Dietrich F.S."/>
            <person name="Voegeli S."/>
            <person name="Brachat S."/>
            <person name="Lerch A."/>
            <person name="Gates K."/>
            <person name="Steiner S."/>
            <person name="Mohr C."/>
            <person name="Pohlmann R."/>
            <person name="Luedi P."/>
            <person name="Choi S."/>
            <person name="Wing R.A."/>
            <person name="Flavier A."/>
            <person name="Gaffney T.D."/>
            <person name="Philippsen P."/>
        </authorList>
    </citation>
    <scope>NUCLEOTIDE SEQUENCE [LARGE SCALE GENOMIC DNA]</scope>
    <source>
        <strain evidence="3">ATCC 10895 / CBS 109.51 / FGSC 9923 / NRRL Y-1056</strain>
    </source>
</reference>
<name>Q74Z53_EREGS</name>
<keyword evidence="1" id="KW-0472">Membrane</keyword>
<dbReference type="AlphaFoldDB" id="Q74Z53"/>
<dbReference type="GeneID" id="4623322"/>
<evidence type="ECO:0000313" key="2">
    <source>
        <dbReference type="EMBL" id="AAS54843.1"/>
    </source>
</evidence>
<dbReference type="Proteomes" id="UP000000591">
    <property type="component" value="Chromosome VII"/>
</dbReference>
<organism evidence="2 3">
    <name type="scientific">Eremothecium gossypii (strain ATCC 10895 / CBS 109.51 / FGSC 9923 / NRRL Y-1056)</name>
    <name type="common">Yeast</name>
    <name type="synonym">Ashbya gossypii</name>
    <dbReference type="NCBI Taxonomy" id="284811"/>
    <lineage>
        <taxon>Eukaryota</taxon>
        <taxon>Fungi</taxon>
        <taxon>Dikarya</taxon>
        <taxon>Ascomycota</taxon>
        <taxon>Saccharomycotina</taxon>
        <taxon>Saccharomycetes</taxon>
        <taxon>Saccharomycetales</taxon>
        <taxon>Saccharomycetaceae</taxon>
        <taxon>Eremothecium</taxon>
    </lineage>
</organism>
<dbReference type="HOGENOM" id="CLU_1554888_0_0_1"/>
<keyword evidence="3" id="KW-1185">Reference proteome</keyword>
<protein>
    <submittedName>
        <fullName evidence="2">AGR353Cp</fullName>
    </submittedName>
</protein>
<sequence>MDISEMSAANQTRWLNEGFMFPTSLRMSDLRSFISDTDRMGSFCFMCFMCFILMLLMYMVLASMYDCGYALRRRLEKENAAAVACQTPIWLSIYDYHTKLTPSQQNAYLEYSQRMFEQERHRLESEKELSRTKEEAREKAHQELDWLKRITTWTCTKARYVKWSRRLQRSISSADMV</sequence>
<evidence type="ECO:0000256" key="1">
    <source>
        <dbReference type="SAM" id="Phobius"/>
    </source>
</evidence>
<accession>Q74Z53</accession>
<proteinExistence type="predicted"/>
<dbReference type="OrthoDB" id="4068334at2759"/>
<dbReference type="RefSeq" id="NP_987019.1">
    <property type="nucleotide sequence ID" value="NM_212081.1"/>
</dbReference>
<keyword evidence="1" id="KW-1133">Transmembrane helix</keyword>
<feature type="transmembrane region" description="Helical" evidence="1">
    <location>
        <begin position="40"/>
        <end position="65"/>
    </location>
</feature>
<dbReference type="OMA" id="WISICDY"/>
<evidence type="ECO:0000313" key="3">
    <source>
        <dbReference type="Proteomes" id="UP000000591"/>
    </source>
</evidence>
<keyword evidence="1" id="KW-0812">Transmembrane</keyword>
<gene>
    <name evidence="2" type="ORF">AGOS_AGR353C</name>
</gene>
<dbReference type="KEGG" id="ago:AGOS_AGR353C"/>
<reference evidence="3" key="2">
    <citation type="journal article" date="2013" name="G3 (Bethesda)">
        <title>Genomes of Ashbya fungi isolated from insects reveal four mating-type loci, numerous translocations, lack of transposons, and distinct gene duplications.</title>
        <authorList>
            <person name="Dietrich F.S."/>
            <person name="Voegeli S."/>
            <person name="Kuo S."/>
            <person name="Philippsen P."/>
        </authorList>
    </citation>
    <scope>GENOME REANNOTATION</scope>
    <source>
        <strain evidence="3">ATCC 10895 / CBS 109.51 / FGSC 9923 / NRRL Y-1056</strain>
    </source>
</reference>
<dbReference type="EMBL" id="AE016820">
    <property type="protein sequence ID" value="AAS54843.1"/>
    <property type="molecule type" value="Genomic_DNA"/>
</dbReference>
<dbReference type="InParanoid" id="Q74Z53"/>